<keyword evidence="8 10" id="KW-0030">Aminoacyl-tRNA synthetase</keyword>
<keyword evidence="6 10" id="KW-0067">ATP-binding</keyword>
<evidence type="ECO:0000256" key="8">
    <source>
        <dbReference type="ARBA" id="ARBA00023146"/>
    </source>
</evidence>
<dbReference type="InterPro" id="IPR020751">
    <property type="entry name" value="aa-tRNA-synth_I_codon-bd_sub2"/>
</dbReference>
<dbReference type="PANTHER" id="PTHR37940:SF1">
    <property type="entry name" value="LYSINE--TRNA LIGASE"/>
    <property type="match status" value="1"/>
</dbReference>
<comment type="subcellular location">
    <subcellularLocation>
        <location evidence="1 10">Cytoplasm</location>
    </subcellularLocation>
</comment>
<dbReference type="GO" id="GO:0005737">
    <property type="term" value="C:cytoplasm"/>
    <property type="evidence" value="ECO:0007669"/>
    <property type="project" value="UniProtKB-SubCell"/>
</dbReference>
<dbReference type="Pfam" id="PF19269">
    <property type="entry name" value="Anticodon_2"/>
    <property type="match status" value="1"/>
</dbReference>
<dbReference type="OrthoDB" id="9803151at2"/>
<accession>A0A7X1ZDP4</accession>
<dbReference type="GO" id="GO:0006430">
    <property type="term" value="P:lysyl-tRNA aminoacylation"/>
    <property type="evidence" value="ECO:0007669"/>
    <property type="project" value="UniProtKB-UniRule"/>
</dbReference>
<dbReference type="SUPFAM" id="SSF52374">
    <property type="entry name" value="Nucleotidylyl transferase"/>
    <property type="match status" value="1"/>
</dbReference>
<evidence type="ECO:0000256" key="6">
    <source>
        <dbReference type="ARBA" id="ARBA00022840"/>
    </source>
</evidence>
<dbReference type="InterPro" id="IPR002904">
    <property type="entry name" value="Lys-tRNA-ligase"/>
</dbReference>
<feature type="region of interest" description="Disordered" evidence="11">
    <location>
        <begin position="1"/>
        <end position="24"/>
    </location>
</feature>
<evidence type="ECO:0000256" key="3">
    <source>
        <dbReference type="ARBA" id="ARBA00022490"/>
    </source>
</evidence>
<dbReference type="Proteomes" id="UP000434582">
    <property type="component" value="Unassembled WGS sequence"/>
</dbReference>
<reference evidence="13 14" key="1">
    <citation type="submission" date="2019-10" db="EMBL/GenBank/DDBJ databases">
        <title>Draft whole-genome sequence of the purple nonsulfur photosynthetic bacterium Roseospira navarrensis DSM 15114.</title>
        <authorList>
            <person name="Kyndt J.A."/>
            <person name="Meyer T.E."/>
        </authorList>
    </citation>
    <scope>NUCLEOTIDE SEQUENCE [LARGE SCALE GENOMIC DNA]</scope>
    <source>
        <strain evidence="13 14">DSM 15114</strain>
    </source>
</reference>
<dbReference type="HAMAP" id="MF_00177">
    <property type="entry name" value="Lys_tRNA_synth_class1"/>
    <property type="match status" value="1"/>
</dbReference>
<comment type="caution">
    <text evidence="13">The sequence shown here is derived from an EMBL/GenBank/DDBJ whole genome shotgun (WGS) entry which is preliminary data.</text>
</comment>
<evidence type="ECO:0000313" key="14">
    <source>
        <dbReference type="Proteomes" id="UP000434582"/>
    </source>
</evidence>
<evidence type="ECO:0000259" key="12">
    <source>
        <dbReference type="Pfam" id="PF19269"/>
    </source>
</evidence>
<protein>
    <recommendedName>
        <fullName evidence="10">Lysine--tRNA ligase</fullName>
        <ecNumber evidence="10">6.1.1.6</ecNumber>
    </recommendedName>
    <alternativeName>
        <fullName evidence="10">Lysyl-tRNA synthetase</fullName>
        <shortName evidence="10">LysRS</shortName>
    </alternativeName>
</protein>
<evidence type="ECO:0000256" key="10">
    <source>
        <dbReference type="HAMAP-Rule" id="MF_00177"/>
    </source>
</evidence>
<feature type="short sequence motif" description="'HIGH' region" evidence="10">
    <location>
        <begin position="67"/>
        <end position="75"/>
    </location>
</feature>
<name>A0A7X1ZDP4_9PROT</name>
<proteinExistence type="inferred from homology"/>
<dbReference type="InterPro" id="IPR045462">
    <property type="entry name" value="aa-tRNA-synth_I_cd-bd"/>
</dbReference>
<comment type="catalytic activity">
    <reaction evidence="9 10">
        <text>tRNA(Lys) + L-lysine + ATP = L-lysyl-tRNA(Lys) + AMP + diphosphate</text>
        <dbReference type="Rhea" id="RHEA:20792"/>
        <dbReference type="Rhea" id="RHEA-COMP:9696"/>
        <dbReference type="Rhea" id="RHEA-COMP:9697"/>
        <dbReference type="ChEBI" id="CHEBI:30616"/>
        <dbReference type="ChEBI" id="CHEBI:32551"/>
        <dbReference type="ChEBI" id="CHEBI:33019"/>
        <dbReference type="ChEBI" id="CHEBI:78442"/>
        <dbReference type="ChEBI" id="CHEBI:78529"/>
        <dbReference type="ChEBI" id="CHEBI:456215"/>
        <dbReference type="EC" id="6.1.1.6"/>
    </reaction>
</comment>
<dbReference type="InterPro" id="IPR001412">
    <property type="entry name" value="aa-tRNA-synth_I_CS"/>
</dbReference>
<dbReference type="AlphaFoldDB" id="A0A7X1ZDP4"/>
<feature type="domain" description="Aminoacyl-tRNA synthetase class I anticodon-binding" evidence="12">
    <location>
        <begin position="462"/>
        <end position="546"/>
    </location>
</feature>
<dbReference type="GO" id="GO:0000049">
    <property type="term" value="F:tRNA binding"/>
    <property type="evidence" value="ECO:0007669"/>
    <property type="project" value="InterPro"/>
</dbReference>
<dbReference type="PANTHER" id="PTHR37940">
    <property type="entry name" value="LYSINE--TRNA LIGASE"/>
    <property type="match status" value="1"/>
</dbReference>
<evidence type="ECO:0000256" key="5">
    <source>
        <dbReference type="ARBA" id="ARBA00022741"/>
    </source>
</evidence>
<dbReference type="Gene3D" id="3.40.50.620">
    <property type="entry name" value="HUPs"/>
    <property type="match status" value="2"/>
</dbReference>
<keyword evidence="14" id="KW-1185">Reference proteome</keyword>
<dbReference type="GO" id="GO:0004824">
    <property type="term" value="F:lysine-tRNA ligase activity"/>
    <property type="evidence" value="ECO:0007669"/>
    <property type="project" value="UniProtKB-UniRule"/>
</dbReference>
<dbReference type="EC" id="6.1.1.6" evidence="10"/>
<evidence type="ECO:0000256" key="7">
    <source>
        <dbReference type="ARBA" id="ARBA00022917"/>
    </source>
</evidence>
<keyword evidence="5 10" id="KW-0547">Nucleotide-binding</keyword>
<dbReference type="NCBIfam" id="NF001968">
    <property type="entry name" value="PRK00750.1-2"/>
    <property type="match status" value="1"/>
</dbReference>
<sequence>MTAPSVSLPHPGPGADAGDDAAAEALRAAARDSTAWPFQEARALLDDRLKGAVPDKGYVLFETGYGPSGLPHIGTFGEVVRTTMVRRAFQLLAPHIPTRLFAFSDDMDGLRKVPDNIPNREMVAEHLGKPLTRIPDPFGTHESFGHHNNARLRSFLDSFGFEYEFQSATECYTSGRFDTALLAVLRHYDAVRNVVLPTLGDERRATYSPFLPVCRKTGQVLQVPVLETDPDAGTLVYEDADGTKVETPVTGGRCKLQWKADWGTRWYALGVDYEMSGKDLIDSVRLSSRICTVLGGTPPVNLTYELFLDDKGQKISKSKGNGLAVEDWLKYANAESLALFMFQKPRAAKKLHFDVIPRNVDDYLTFLGKFPEQQGKDRLNNPVWHIHDGQPPQEVAHLSFGILLNLASVCHSEDPAVLWHYIGRYAPGATPETAPILDGLVRHAIAYYRDFVLPAKQYRPATAAEARALEALRAALAEAPPDAEPEALQAIVYEVGKAHGETFGDLKAWFKALYQILLGQDQGPRMGSFIALFGRAETLALLDRAIAGEDLSA</sequence>
<evidence type="ECO:0000256" key="2">
    <source>
        <dbReference type="ARBA" id="ARBA00005594"/>
    </source>
</evidence>
<feature type="binding site" evidence="10">
    <location>
        <position position="317"/>
    </location>
    <ligand>
        <name>ATP</name>
        <dbReference type="ChEBI" id="CHEBI:30616"/>
    </ligand>
</feature>
<evidence type="ECO:0000256" key="11">
    <source>
        <dbReference type="SAM" id="MobiDB-lite"/>
    </source>
</evidence>
<feature type="short sequence motif" description="'KMSKS' region" evidence="10">
    <location>
        <begin position="314"/>
        <end position="318"/>
    </location>
</feature>
<dbReference type="GO" id="GO:0005524">
    <property type="term" value="F:ATP binding"/>
    <property type="evidence" value="ECO:0007669"/>
    <property type="project" value="UniProtKB-UniRule"/>
</dbReference>
<dbReference type="Gene3D" id="1.10.10.350">
    <property type="match status" value="1"/>
</dbReference>
<evidence type="ECO:0000256" key="1">
    <source>
        <dbReference type="ARBA" id="ARBA00004496"/>
    </source>
</evidence>
<keyword evidence="4 10" id="KW-0436">Ligase</keyword>
<keyword evidence="7 10" id="KW-0648">Protein biosynthesis</keyword>
<evidence type="ECO:0000313" key="13">
    <source>
        <dbReference type="EMBL" id="MQX35492.1"/>
    </source>
</evidence>
<comment type="similarity">
    <text evidence="2 10">Belongs to the class-I aminoacyl-tRNA synthetase family.</text>
</comment>
<organism evidence="13 14">
    <name type="scientific">Roseospira navarrensis</name>
    <dbReference type="NCBI Taxonomy" id="140058"/>
    <lineage>
        <taxon>Bacteria</taxon>
        <taxon>Pseudomonadati</taxon>
        <taxon>Pseudomonadota</taxon>
        <taxon>Alphaproteobacteria</taxon>
        <taxon>Rhodospirillales</taxon>
        <taxon>Rhodospirillaceae</taxon>
        <taxon>Roseospira</taxon>
    </lineage>
</organism>
<dbReference type="PROSITE" id="PS00178">
    <property type="entry name" value="AA_TRNA_LIGASE_I"/>
    <property type="match status" value="1"/>
</dbReference>
<evidence type="ECO:0000256" key="4">
    <source>
        <dbReference type="ARBA" id="ARBA00022598"/>
    </source>
</evidence>
<dbReference type="InterPro" id="IPR008925">
    <property type="entry name" value="aa_tRNA-synth_I_cd-bd_sf"/>
</dbReference>
<dbReference type="RefSeq" id="WP_153341027.1">
    <property type="nucleotide sequence ID" value="NZ_WIVE01000004.1"/>
</dbReference>
<gene>
    <name evidence="10" type="primary">lysS</name>
    <name evidence="13" type="ORF">GHC57_03060</name>
</gene>
<dbReference type="Pfam" id="PF01921">
    <property type="entry name" value="tRNA-synt_1f"/>
    <property type="match status" value="1"/>
</dbReference>
<keyword evidence="3 10" id="KW-0963">Cytoplasm</keyword>
<dbReference type="EMBL" id="WIVE01000004">
    <property type="protein sequence ID" value="MQX35492.1"/>
    <property type="molecule type" value="Genomic_DNA"/>
</dbReference>
<evidence type="ECO:0000256" key="9">
    <source>
        <dbReference type="ARBA" id="ARBA00048573"/>
    </source>
</evidence>
<dbReference type="InterPro" id="IPR014729">
    <property type="entry name" value="Rossmann-like_a/b/a_fold"/>
</dbReference>
<dbReference type="SUPFAM" id="SSF48163">
    <property type="entry name" value="An anticodon-binding domain of class I aminoacyl-tRNA synthetases"/>
    <property type="match status" value="1"/>
</dbReference>